<dbReference type="Proteomes" id="UP000034826">
    <property type="component" value="Unassembled WGS sequence"/>
</dbReference>
<accession>A0A0G1J1Z7</accession>
<gene>
    <name evidence="2" type="ORF">UW60_C0047G0006</name>
</gene>
<evidence type="ECO:0000313" key="3">
    <source>
        <dbReference type="Proteomes" id="UP000034826"/>
    </source>
</evidence>
<dbReference type="InterPro" id="IPR056209">
    <property type="entry name" value="SU10_adaptor"/>
</dbReference>
<dbReference type="Pfam" id="PF24175">
    <property type="entry name" value="SU10_adaptor"/>
    <property type="match status" value="1"/>
</dbReference>
<dbReference type="AlphaFoldDB" id="A0A0G1J1Z7"/>
<name>A0A0G1J1Z7_9BACT</name>
<comment type="caution">
    <text evidence="2">The sequence shown here is derived from an EMBL/GenBank/DDBJ whole genome shotgun (WGS) entry which is preliminary data.</text>
</comment>
<evidence type="ECO:0000256" key="1">
    <source>
        <dbReference type="SAM" id="MobiDB-lite"/>
    </source>
</evidence>
<feature type="compositionally biased region" description="Polar residues" evidence="1">
    <location>
        <begin position="186"/>
        <end position="202"/>
    </location>
</feature>
<sequence length="202" mass="23209">MSAAKTTGFWSEVDKKRWINKSIIRACNFAKWNFLNHHSTQLTEKDIEAYFNPFDYKPGGMMFIKVDGQEHAKTSVENYQSGNHVWERVFCILGDQYLIKPTPLEDSKLIDIYYRRRPIPLVNDTDEPITPEEMEEAIIKLALGICLKKEPNRSSDADKQILEATAILQQIKDRQDEEGGEAGFTGQATSSRFLYKNSNPQD</sequence>
<evidence type="ECO:0000313" key="2">
    <source>
        <dbReference type="EMBL" id="KKT65315.1"/>
    </source>
</evidence>
<feature type="region of interest" description="Disordered" evidence="1">
    <location>
        <begin position="172"/>
        <end position="202"/>
    </location>
</feature>
<organism evidence="2 3">
    <name type="scientific">Candidatus Woesebacteria bacterium GW2011_GWA2_44_33</name>
    <dbReference type="NCBI Taxonomy" id="1618564"/>
    <lineage>
        <taxon>Bacteria</taxon>
        <taxon>Candidatus Woeseibacteriota</taxon>
    </lineage>
</organism>
<dbReference type="EMBL" id="LCIY01000047">
    <property type="protein sequence ID" value="KKT65315.1"/>
    <property type="molecule type" value="Genomic_DNA"/>
</dbReference>
<protein>
    <submittedName>
        <fullName evidence="2">Uncharacterized protein</fullName>
    </submittedName>
</protein>
<reference evidence="2 3" key="1">
    <citation type="journal article" date="2015" name="Nature">
        <title>rRNA introns, odd ribosomes, and small enigmatic genomes across a large radiation of phyla.</title>
        <authorList>
            <person name="Brown C.T."/>
            <person name="Hug L.A."/>
            <person name="Thomas B.C."/>
            <person name="Sharon I."/>
            <person name="Castelle C.J."/>
            <person name="Singh A."/>
            <person name="Wilkins M.J."/>
            <person name="Williams K.H."/>
            <person name="Banfield J.F."/>
        </authorList>
    </citation>
    <scope>NUCLEOTIDE SEQUENCE [LARGE SCALE GENOMIC DNA]</scope>
</reference>
<proteinExistence type="predicted"/>